<feature type="domain" description="IPT/TIG" evidence="4">
    <location>
        <begin position="34"/>
        <end position="112"/>
    </location>
</feature>
<dbReference type="SUPFAM" id="SSF81296">
    <property type="entry name" value="E set domains"/>
    <property type="match status" value="1"/>
</dbReference>
<proteinExistence type="predicted"/>
<dbReference type="InterPro" id="IPR001258">
    <property type="entry name" value="NHL_repeat"/>
</dbReference>
<accession>A0A1G8CD66</accession>
<sequence length="392" mass="42725">MKRFCFPLSPLLYVVSSVLLFSACSHDDNYPYVTVTSIYPEAAGGGDTVKIYGTNFPVMKSGLKVSVSLNGEKANIVAADRDSVSVVIPVMAGSGELTVQVDNHSYSKPFTYNYRATVTTIAGSGTVGRDDGAGEAASFNCPWGLTVDSADGTLYVADCYNRLVRKITGNMVSTIPISYDVEFYSPYNITLDQHSKQLYLTDFNTHVMRIEPDGRNVPIYQGIMPMAGITLGPDHNLYVSNTNYGFILRMDTSGHHDTTIVSGLTTPQNIVFDKSGTMWVSAYPHARITPDGQMTFLPLDPTYGGWEIALDRRGNLYEADHVNNNLRLIEKSTGRKVVIAGSGNAEDVDGVGLNASFNGPMGLVIDKHGDLYISTYNYDTQGGNKIRKVVVR</sequence>
<dbReference type="EMBL" id="FNBN01000012">
    <property type="protein sequence ID" value="SDH43436.1"/>
    <property type="molecule type" value="Genomic_DNA"/>
</dbReference>
<evidence type="ECO:0000313" key="5">
    <source>
        <dbReference type="EMBL" id="SDH43436.1"/>
    </source>
</evidence>
<keyword evidence="3" id="KW-0732">Signal</keyword>
<dbReference type="Pfam" id="PF01833">
    <property type="entry name" value="TIG"/>
    <property type="match status" value="1"/>
</dbReference>
<protein>
    <recommendedName>
        <fullName evidence="4">IPT/TIG domain-containing protein</fullName>
    </recommendedName>
</protein>
<keyword evidence="1" id="KW-0677">Repeat</keyword>
<dbReference type="InterPro" id="IPR002909">
    <property type="entry name" value="IPT_dom"/>
</dbReference>
<dbReference type="OrthoDB" id="791543at2"/>
<dbReference type="InterPro" id="IPR013783">
    <property type="entry name" value="Ig-like_fold"/>
</dbReference>
<dbReference type="PANTHER" id="PTHR46388:SF2">
    <property type="entry name" value="NHL REPEAT-CONTAINING PROTEIN 2"/>
    <property type="match status" value="1"/>
</dbReference>
<dbReference type="Proteomes" id="UP000199045">
    <property type="component" value="Unassembled WGS sequence"/>
</dbReference>
<feature type="signal peptide" evidence="3">
    <location>
        <begin position="1"/>
        <end position="27"/>
    </location>
</feature>
<dbReference type="PROSITE" id="PS51257">
    <property type="entry name" value="PROKAR_LIPOPROTEIN"/>
    <property type="match status" value="1"/>
</dbReference>
<organism evidence="5 6">
    <name type="scientific">Chitinophaga filiformis</name>
    <name type="common">Myxococcus filiformis</name>
    <name type="synonym">Flexibacter filiformis</name>
    <dbReference type="NCBI Taxonomy" id="104663"/>
    <lineage>
        <taxon>Bacteria</taxon>
        <taxon>Pseudomonadati</taxon>
        <taxon>Bacteroidota</taxon>
        <taxon>Chitinophagia</taxon>
        <taxon>Chitinophagales</taxon>
        <taxon>Chitinophagaceae</taxon>
        <taxon>Chitinophaga</taxon>
    </lineage>
</organism>
<dbReference type="STRING" id="104663.SAMN04488121_112103"/>
<evidence type="ECO:0000256" key="2">
    <source>
        <dbReference type="PROSITE-ProRule" id="PRU00504"/>
    </source>
</evidence>
<name>A0A1G8CD66_CHIFI</name>
<dbReference type="PANTHER" id="PTHR46388">
    <property type="entry name" value="NHL REPEAT-CONTAINING PROTEIN 2"/>
    <property type="match status" value="1"/>
</dbReference>
<dbReference type="InterPro" id="IPR014756">
    <property type="entry name" value="Ig_E-set"/>
</dbReference>
<dbReference type="AlphaFoldDB" id="A0A1G8CD66"/>
<gene>
    <name evidence="5" type="ORF">SAMN04488121_112103</name>
</gene>
<dbReference type="InterPro" id="IPR011042">
    <property type="entry name" value="6-blade_b-propeller_TolB-like"/>
</dbReference>
<dbReference type="PROSITE" id="PS51125">
    <property type="entry name" value="NHL"/>
    <property type="match status" value="1"/>
</dbReference>
<dbReference type="Gene3D" id="2.120.10.30">
    <property type="entry name" value="TolB, C-terminal domain"/>
    <property type="match status" value="2"/>
</dbReference>
<reference evidence="5 6" key="1">
    <citation type="submission" date="2016-10" db="EMBL/GenBank/DDBJ databases">
        <authorList>
            <person name="de Groot N.N."/>
        </authorList>
    </citation>
    <scope>NUCLEOTIDE SEQUENCE [LARGE SCALE GENOMIC DNA]</scope>
    <source>
        <strain evidence="5 6">DSM 527</strain>
    </source>
</reference>
<evidence type="ECO:0000256" key="3">
    <source>
        <dbReference type="SAM" id="SignalP"/>
    </source>
</evidence>
<evidence type="ECO:0000256" key="1">
    <source>
        <dbReference type="ARBA" id="ARBA00022737"/>
    </source>
</evidence>
<dbReference type="Pfam" id="PF01436">
    <property type="entry name" value="NHL"/>
    <property type="match status" value="1"/>
</dbReference>
<feature type="repeat" description="NHL" evidence="2">
    <location>
        <begin position="139"/>
        <end position="170"/>
    </location>
</feature>
<dbReference type="SUPFAM" id="SSF63829">
    <property type="entry name" value="Calcium-dependent phosphotriesterase"/>
    <property type="match status" value="1"/>
</dbReference>
<dbReference type="RefSeq" id="WP_089838120.1">
    <property type="nucleotide sequence ID" value="NZ_FNBN01000012.1"/>
</dbReference>
<dbReference type="Gene3D" id="2.60.40.10">
    <property type="entry name" value="Immunoglobulins"/>
    <property type="match status" value="1"/>
</dbReference>
<evidence type="ECO:0000259" key="4">
    <source>
        <dbReference type="Pfam" id="PF01833"/>
    </source>
</evidence>
<feature type="chain" id="PRO_5011695608" description="IPT/TIG domain-containing protein" evidence="3">
    <location>
        <begin position="28"/>
        <end position="392"/>
    </location>
</feature>
<evidence type="ECO:0000313" key="6">
    <source>
        <dbReference type="Proteomes" id="UP000199045"/>
    </source>
</evidence>
<dbReference type="CDD" id="cd00102">
    <property type="entry name" value="IPT"/>
    <property type="match status" value="1"/>
</dbReference>